<evidence type="ECO:0000313" key="1">
    <source>
        <dbReference type="EMBL" id="VEN36013.1"/>
    </source>
</evidence>
<dbReference type="Proteomes" id="UP000410492">
    <property type="component" value="Unassembled WGS sequence"/>
</dbReference>
<gene>
    <name evidence="1" type="ORF">CALMAC_LOCUS1748</name>
</gene>
<sequence>LQPPAELHIEWLQYAFGGECDQWCVLSVCFFFGRRTLQLSLF</sequence>
<organism evidence="1 2">
    <name type="scientific">Callosobruchus maculatus</name>
    <name type="common">Southern cowpea weevil</name>
    <name type="synonym">Pulse bruchid</name>
    <dbReference type="NCBI Taxonomy" id="64391"/>
    <lineage>
        <taxon>Eukaryota</taxon>
        <taxon>Metazoa</taxon>
        <taxon>Ecdysozoa</taxon>
        <taxon>Arthropoda</taxon>
        <taxon>Hexapoda</taxon>
        <taxon>Insecta</taxon>
        <taxon>Pterygota</taxon>
        <taxon>Neoptera</taxon>
        <taxon>Endopterygota</taxon>
        <taxon>Coleoptera</taxon>
        <taxon>Polyphaga</taxon>
        <taxon>Cucujiformia</taxon>
        <taxon>Chrysomeloidea</taxon>
        <taxon>Chrysomelidae</taxon>
        <taxon>Bruchinae</taxon>
        <taxon>Bruchini</taxon>
        <taxon>Callosobruchus</taxon>
    </lineage>
</organism>
<protein>
    <submittedName>
        <fullName evidence="1">Uncharacterized protein</fullName>
    </submittedName>
</protein>
<dbReference type="AlphaFoldDB" id="A0A653BK95"/>
<proteinExistence type="predicted"/>
<feature type="non-terminal residue" evidence="1">
    <location>
        <position position="1"/>
    </location>
</feature>
<accession>A0A653BK95</accession>
<name>A0A653BK95_CALMS</name>
<evidence type="ECO:0000313" key="2">
    <source>
        <dbReference type="Proteomes" id="UP000410492"/>
    </source>
</evidence>
<keyword evidence="2" id="KW-1185">Reference proteome</keyword>
<dbReference type="EMBL" id="CAACVG010002060">
    <property type="protein sequence ID" value="VEN36013.1"/>
    <property type="molecule type" value="Genomic_DNA"/>
</dbReference>
<reference evidence="1 2" key="1">
    <citation type="submission" date="2019-01" db="EMBL/GenBank/DDBJ databases">
        <authorList>
            <person name="Sayadi A."/>
        </authorList>
    </citation>
    <scope>NUCLEOTIDE SEQUENCE [LARGE SCALE GENOMIC DNA]</scope>
</reference>